<evidence type="ECO:0000256" key="5">
    <source>
        <dbReference type="SAM" id="MobiDB-lite"/>
    </source>
</evidence>
<dbReference type="STRING" id="306901.Q2H9X1"/>
<dbReference type="GO" id="GO:0071014">
    <property type="term" value="C:post-mRNA release spliceosomal complex"/>
    <property type="evidence" value="ECO:0007669"/>
    <property type="project" value="EnsemblFungi"/>
</dbReference>
<keyword evidence="3" id="KW-0507">mRNA processing</keyword>
<evidence type="ECO:0000313" key="7">
    <source>
        <dbReference type="Proteomes" id="UP000001056"/>
    </source>
</evidence>
<dbReference type="eggNOG" id="KOG3228">
    <property type="taxonomic scope" value="Eukaryota"/>
</dbReference>
<organism evidence="6 7">
    <name type="scientific">Chaetomium globosum (strain ATCC 6205 / CBS 148.51 / DSM 1962 / NBRC 6347 / NRRL 1970)</name>
    <name type="common">Soil fungus</name>
    <dbReference type="NCBI Taxonomy" id="306901"/>
    <lineage>
        <taxon>Eukaryota</taxon>
        <taxon>Fungi</taxon>
        <taxon>Dikarya</taxon>
        <taxon>Ascomycota</taxon>
        <taxon>Pezizomycotina</taxon>
        <taxon>Sordariomycetes</taxon>
        <taxon>Sordariomycetidae</taxon>
        <taxon>Sordariales</taxon>
        <taxon>Chaetomiaceae</taxon>
        <taxon>Chaetomium</taxon>
    </lineage>
</organism>
<protein>
    <recommendedName>
        <fullName evidence="8">Cwf15/Cwc15 cell cycle control protein</fullName>
    </recommendedName>
</protein>
<feature type="region of interest" description="Disordered" evidence="5">
    <location>
        <begin position="67"/>
        <end position="197"/>
    </location>
</feature>
<dbReference type="AlphaFoldDB" id="Q2H9X1"/>
<keyword evidence="4" id="KW-0508">mRNA splicing</keyword>
<dbReference type="PANTHER" id="PTHR12718:SF2">
    <property type="entry name" value="SPLICEOSOME-ASSOCIATED PROTEIN CWC15 HOMOLOG"/>
    <property type="match status" value="1"/>
</dbReference>
<dbReference type="PANTHER" id="PTHR12718">
    <property type="entry name" value="CELL CYCLE CONTROL PROTEIN CWF15"/>
    <property type="match status" value="1"/>
</dbReference>
<dbReference type="InterPro" id="IPR006973">
    <property type="entry name" value="Cwf_Cwc_15"/>
</dbReference>
<reference evidence="7" key="1">
    <citation type="journal article" date="2015" name="Genome Announc.">
        <title>Draft genome sequence of the cellulolytic fungus Chaetomium globosum.</title>
        <authorList>
            <person name="Cuomo C.A."/>
            <person name="Untereiner W.A."/>
            <person name="Ma L.-J."/>
            <person name="Grabherr M."/>
            <person name="Birren B.W."/>
        </authorList>
    </citation>
    <scope>NUCLEOTIDE SEQUENCE [LARGE SCALE GENOMIC DNA]</scope>
    <source>
        <strain evidence="7">ATCC 6205 / CBS 148.51 / DSM 1962 / NBRC 6347 / NRRL 1970</strain>
    </source>
</reference>
<evidence type="ECO:0000256" key="1">
    <source>
        <dbReference type="ARBA" id="ARBA00003777"/>
    </source>
</evidence>
<feature type="region of interest" description="Disordered" evidence="5">
    <location>
        <begin position="1"/>
        <end position="22"/>
    </location>
</feature>
<comment type="function">
    <text evidence="1">Involved in pre-mRNA splicing.</text>
</comment>
<dbReference type="Proteomes" id="UP000001056">
    <property type="component" value="Unassembled WGS sequence"/>
</dbReference>
<evidence type="ECO:0000256" key="3">
    <source>
        <dbReference type="ARBA" id="ARBA00022664"/>
    </source>
</evidence>
<dbReference type="EMBL" id="CH408030">
    <property type="protein sequence ID" value="EAQ91048.1"/>
    <property type="molecule type" value="Genomic_DNA"/>
</dbReference>
<dbReference type="Pfam" id="PF04889">
    <property type="entry name" value="Cwf_Cwc_15"/>
    <property type="match status" value="1"/>
</dbReference>
<gene>
    <name evidence="6" type="ORF">CHGG_02983</name>
</gene>
<dbReference type="OMA" id="KYREHGQ"/>
<dbReference type="RefSeq" id="XP_001229499.1">
    <property type="nucleotide sequence ID" value="XM_001229498.1"/>
</dbReference>
<dbReference type="GO" id="GO:0003723">
    <property type="term" value="F:RNA binding"/>
    <property type="evidence" value="ECO:0007669"/>
    <property type="project" value="EnsemblFungi"/>
</dbReference>
<keyword evidence="7" id="KW-1185">Reference proteome</keyword>
<dbReference type="GeneID" id="4388943"/>
<evidence type="ECO:0000256" key="2">
    <source>
        <dbReference type="ARBA" id="ARBA00006644"/>
    </source>
</evidence>
<evidence type="ECO:0000313" key="6">
    <source>
        <dbReference type="EMBL" id="EAQ91048.1"/>
    </source>
</evidence>
<dbReference type="GO" id="GO:0071013">
    <property type="term" value="C:catalytic step 2 spliceosome"/>
    <property type="evidence" value="ECO:0007669"/>
    <property type="project" value="TreeGrafter"/>
</dbReference>
<feature type="compositionally biased region" description="Low complexity" evidence="5">
    <location>
        <begin position="75"/>
        <end position="91"/>
    </location>
</feature>
<comment type="similarity">
    <text evidence="2">Belongs to the CWC15 family.</text>
</comment>
<dbReference type="GO" id="GO:0045292">
    <property type="term" value="P:mRNA cis splicing, via spliceosome"/>
    <property type="evidence" value="ECO:0007669"/>
    <property type="project" value="TreeGrafter"/>
</dbReference>
<dbReference type="InParanoid" id="Q2H9X1"/>
<feature type="compositionally biased region" description="Acidic residues" evidence="5">
    <location>
        <begin position="106"/>
        <end position="116"/>
    </location>
</feature>
<dbReference type="VEuPathDB" id="FungiDB:CHGG_02983"/>
<accession>Q2H9X1</accession>
<dbReference type="OrthoDB" id="30179at2759"/>
<sequence>MTTAHRPTFDPARGKEALRGPAYHQRLLPAYTQLKFRQPGQGGDADASTRDLRAELEAAEAAHYAKLKGAPIPGTSSSSDNNNTADSSTTNKRPLAALTSKQSADDAGDADDDEDPDTKRRRILAETRAIDADDSDSGSGSGNDDSADDSDDDDSSDDDEDAELKRELERVRRERIEKREAEERERAAAEQEARERDIALGNPLLNAAAAGGGAKAADFSIKRRWDDDVVFKNQARGTEEKGKRTEFINDLLRSDFHKRFMSKYVR</sequence>
<name>Q2H9X1_CHAGB</name>
<dbReference type="HOGENOM" id="CLU_068312_0_1_1"/>
<feature type="compositionally biased region" description="Acidic residues" evidence="5">
    <location>
        <begin position="145"/>
        <end position="162"/>
    </location>
</feature>
<evidence type="ECO:0008006" key="8">
    <source>
        <dbReference type="Google" id="ProtNLM"/>
    </source>
</evidence>
<evidence type="ECO:0000256" key="4">
    <source>
        <dbReference type="ARBA" id="ARBA00023187"/>
    </source>
</evidence>
<proteinExistence type="inferred from homology"/>
<feature type="compositionally biased region" description="Basic and acidic residues" evidence="5">
    <location>
        <begin position="163"/>
        <end position="197"/>
    </location>
</feature>
<dbReference type="GO" id="GO:0000974">
    <property type="term" value="C:Prp19 complex"/>
    <property type="evidence" value="ECO:0007669"/>
    <property type="project" value="EnsemblFungi"/>
</dbReference>